<organism evidence="2 3">
    <name type="scientific">Solirubrobacter deserti</name>
    <dbReference type="NCBI Taxonomy" id="2282478"/>
    <lineage>
        <taxon>Bacteria</taxon>
        <taxon>Bacillati</taxon>
        <taxon>Actinomycetota</taxon>
        <taxon>Thermoleophilia</taxon>
        <taxon>Solirubrobacterales</taxon>
        <taxon>Solirubrobacteraceae</taxon>
        <taxon>Solirubrobacter</taxon>
    </lineage>
</organism>
<dbReference type="InterPro" id="IPR036866">
    <property type="entry name" value="RibonucZ/Hydroxyglut_hydro"/>
</dbReference>
<accession>A0ABT4RI42</accession>
<evidence type="ECO:0000259" key="1">
    <source>
        <dbReference type="SMART" id="SM00849"/>
    </source>
</evidence>
<comment type="caution">
    <text evidence="2">The sequence shown here is derived from an EMBL/GenBank/DDBJ whole genome shotgun (WGS) entry which is preliminary data.</text>
</comment>
<dbReference type="Gene3D" id="3.60.15.10">
    <property type="entry name" value="Ribonuclease Z/Hydroxyacylglutathione hydrolase-like"/>
    <property type="match status" value="1"/>
</dbReference>
<gene>
    <name evidence="2" type="ORF">OJ962_10670</name>
</gene>
<dbReference type="InterPro" id="IPR001279">
    <property type="entry name" value="Metallo-B-lactamas"/>
</dbReference>
<dbReference type="Proteomes" id="UP001147700">
    <property type="component" value="Unassembled WGS sequence"/>
</dbReference>
<name>A0ABT4RI42_9ACTN</name>
<dbReference type="PANTHER" id="PTHR42951">
    <property type="entry name" value="METALLO-BETA-LACTAMASE DOMAIN-CONTAINING"/>
    <property type="match status" value="1"/>
</dbReference>
<dbReference type="PANTHER" id="PTHR42951:SF14">
    <property type="entry name" value="METALLO-BETA-LACTAMASE SUPERFAMILY PROTEIN"/>
    <property type="match status" value="1"/>
</dbReference>
<keyword evidence="3" id="KW-1185">Reference proteome</keyword>
<dbReference type="Pfam" id="PF00753">
    <property type="entry name" value="Lactamase_B"/>
    <property type="match status" value="1"/>
</dbReference>
<dbReference type="SMART" id="SM00849">
    <property type="entry name" value="Lactamase_B"/>
    <property type="match status" value="1"/>
</dbReference>
<feature type="domain" description="Metallo-beta-lactamase" evidence="1">
    <location>
        <begin position="20"/>
        <end position="228"/>
    </location>
</feature>
<sequence>MSAEAPTQVAPGVHRLGNELINCYLLEEGNDLTLVDGGLPGFRPQLDAYLQSRGRSIKDIVAVILTHAHGDHVGMVEHVRADSGAPVHAHHKEEHMARTGKVHPRDGSILPYLRYPALYKLFFVAGRLGVARTPNIEAVTTFDDHADLDVPGRPRAVPTPGHSPGHVVFHLPEQGVLITGDAICNYNPLTGRRGPQLMPRAFAYDTKTMLQSLDNVAGIDATLTLFGHGEPWTDPPAEAVARARERGIT</sequence>
<dbReference type="CDD" id="cd07721">
    <property type="entry name" value="yflN-like_MBL-fold"/>
    <property type="match status" value="1"/>
</dbReference>
<dbReference type="EMBL" id="JAPCID010000012">
    <property type="protein sequence ID" value="MDA0137965.1"/>
    <property type="molecule type" value="Genomic_DNA"/>
</dbReference>
<dbReference type="InterPro" id="IPR050855">
    <property type="entry name" value="NDM-1-like"/>
</dbReference>
<dbReference type="RefSeq" id="WP_202952863.1">
    <property type="nucleotide sequence ID" value="NZ_JAPCID010000012.1"/>
</dbReference>
<dbReference type="SUPFAM" id="SSF56281">
    <property type="entry name" value="Metallo-hydrolase/oxidoreductase"/>
    <property type="match status" value="1"/>
</dbReference>
<evidence type="ECO:0000313" key="3">
    <source>
        <dbReference type="Proteomes" id="UP001147700"/>
    </source>
</evidence>
<protein>
    <submittedName>
        <fullName evidence="2">MBL fold metallo-hydrolase</fullName>
    </submittedName>
</protein>
<reference evidence="2" key="1">
    <citation type="submission" date="2022-10" db="EMBL/GenBank/DDBJ databases">
        <title>The WGS of Solirubrobacter sp. CPCC 204708.</title>
        <authorList>
            <person name="Jiang Z."/>
        </authorList>
    </citation>
    <scope>NUCLEOTIDE SEQUENCE</scope>
    <source>
        <strain evidence="2">CPCC 204708</strain>
    </source>
</reference>
<evidence type="ECO:0000313" key="2">
    <source>
        <dbReference type="EMBL" id="MDA0137965.1"/>
    </source>
</evidence>
<proteinExistence type="predicted"/>